<dbReference type="EMBL" id="JABAYA010000460">
    <property type="protein sequence ID" value="KAF7720629.1"/>
    <property type="molecule type" value="Genomic_DNA"/>
</dbReference>
<comment type="caution">
    <text evidence="10">The sequence shown here is derived from an EMBL/GenBank/DDBJ whole genome shotgun (WGS) entry which is preliminary data.</text>
</comment>
<comment type="subcellular location">
    <subcellularLocation>
        <location evidence="2">Cytoplasm</location>
    </subcellularLocation>
    <subcellularLocation>
        <location evidence="1">Nucleus</location>
    </subcellularLocation>
</comment>
<dbReference type="GO" id="GO:0006611">
    <property type="term" value="P:protein export from nucleus"/>
    <property type="evidence" value="ECO:0007669"/>
    <property type="project" value="TreeGrafter"/>
</dbReference>
<evidence type="ECO:0000256" key="1">
    <source>
        <dbReference type="ARBA" id="ARBA00004123"/>
    </source>
</evidence>
<sequence>TYSLVRSDDVLGHRCRQCLVQLAGFKQEFFNHDQNLIRAYTETMIHGTLKIVSDILSSGYDPDGLNEQGPQLLGAIQMVRRLLENVPLTILCSVHDFFQFLNEVARLTISCIRATVGDLDEGWISEACNECLDAWVILADEIQPAYGGESQMKSKLSQSEADQLTQYMKTVAYQIVEIYIATRLEQANLILEEEEEDEIESGFKDWDVYGDQLTCVGTMGRLNPHQSLLYLQRILHEQFERLKAYFTDISRTDHTLIILNEQLHWITLIAGHILADAGKGEQPMIPESLMHLSGSQNFEQDQITSVSRQFLELFRFLSSFGPNTVEASNCSPRLAETLLWFLERWCKSYLLIDENEYGYISPNIAKAFGRSGPSEGQGPHIIDFLIEQMKTNFMLWNADTNVLLQIIQWLNTCGTLPSLKTGLLHSSGFPALVQFVTSNMQQLPEAVHNSLVQTIVTIASGASDITVRQNYFDLIFAMVEGSFTSVLQYPDFAQQFQRVDVMNQVLNALEMCDGLALASQFNNTQAIFTFCSRFFESFLQLMNIYKNVPEVQLQILQLFEDLAGRLDFSNLRAEQKQMLFGVVVEILKSFGSANQGKKRQHSQEEEQDRPYADISTVLVLLFNIMASEFEDFNRQHANTSVISDEPDVAEVVLYGVNIVLPMIDLEMLKIPKLCQEYIRLVTRIIERFPEKLAGLPTELFNNLMSSLDFGISHDIVDINISSLHAVAPLALWVYKQEQSHANADFVKPALKKFMQQLLNMLLFQHLDMLVVDVAGESFLALTCVQRDEYMNTVNQVIAQQSTDVQTRLYHAFQQLDQATPKQLPLSRPVSQGTSGFKEAFLNFLVDVRSVLRIK</sequence>
<evidence type="ECO:0000313" key="10">
    <source>
        <dbReference type="EMBL" id="KAF7720629.1"/>
    </source>
</evidence>
<dbReference type="GO" id="GO:0005049">
    <property type="term" value="F:nuclear export signal receptor activity"/>
    <property type="evidence" value="ECO:0007669"/>
    <property type="project" value="InterPro"/>
</dbReference>
<gene>
    <name evidence="10" type="primary">XPO4</name>
    <name evidence="10" type="ORF">EC973_006869</name>
</gene>
<keyword evidence="5" id="KW-0963">Cytoplasm</keyword>
<dbReference type="PANTHER" id="PTHR12596">
    <property type="entry name" value="EXPORTIN 4,7-RELATED"/>
    <property type="match status" value="1"/>
</dbReference>
<evidence type="ECO:0000256" key="4">
    <source>
        <dbReference type="ARBA" id="ARBA00022448"/>
    </source>
</evidence>
<organism evidence="10 11">
    <name type="scientific">Apophysomyces ossiformis</name>
    <dbReference type="NCBI Taxonomy" id="679940"/>
    <lineage>
        <taxon>Eukaryota</taxon>
        <taxon>Fungi</taxon>
        <taxon>Fungi incertae sedis</taxon>
        <taxon>Mucoromycota</taxon>
        <taxon>Mucoromycotina</taxon>
        <taxon>Mucoromycetes</taxon>
        <taxon>Mucorales</taxon>
        <taxon>Mucorineae</taxon>
        <taxon>Mucoraceae</taxon>
        <taxon>Apophysomyces</taxon>
    </lineage>
</organism>
<dbReference type="InterPro" id="IPR014877">
    <property type="entry name" value="XPO1_C_dom"/>
</dbReference>
<evidence type="ECO:0000256" key="6">
    <source>
        <dbReference type="ARBA" id="ARBA00022927"/>
    </source>
</evidence>
<comment type="similarity">
    <text evidence="3">Belongs to the exportin family.</text>
</comment>
<dbReference type="Pfam" id="PF08767">
    <property type="entry name" value="CRM1_C"/>
    <property type="match status" value="1"/>
</dbReference>
<dbReference type="InterPro" id="IPR016024">
    <property type="entry name" value="ARM-type_fold"/>
</dbReference>
<accession>A0A8H7EKN8</accession>
<dbReference type="GO" id="GO:0005737">
    <property type="term" value="C:cytoplasm"/>
    <property type="evidence" value="ECO:0007669"/>
    <property type="project" value="UniProtKB-SubCell"/>
</dbReference>
<keyword evidence="7" id="KW-0539">Nucleus</keyword>
<dbReference type="PANTHER" id="PTHR12596:SF1">
    <property type="entry name" value="EXPORTIN-4"/>
    <property type="match status" value="1"/>
</dbReference>
<proteinExistence type="inferred from homology"/>
<dbReference type="InterPro" id="IPR011989">
    <property type="entry name" value="ARM-like"/>
</dbReference>
<keyword evidence="11" id="KW-1185">Reference proteome</keyword>
<evidence type="ECO:0000259" key="9">
    <source>
        <dbReference type="Pfam" id="PF08767"/>
    </source>
</evidence>
<dbReference type="GO" id="GO:0005643">
    <property type="term" value="C:nuclear pore"/>
    <property type="evidence" value="ECO:0007669"/>
    <property type="project" value="TreeGrafter"/>
</dbReference>
<protein>
    <recommendedName>
        <fullName evidence="8">Exportin-4</fullName>
    </recommendedName>
</protein>
<feature type="non-terminal residue" evidence="10">
    <location>
        <position position="854"/>
    </location>
</feature>
<evidence type="ECO:0000313" key="11">
    <source>
        <dbReference type="Proteomes" id="UP000605846"/>
    </source>
</evidence>
<dbReference type="SUPFAM" id="SSF48371">
    <property type="entry name" value="ARM repeat"/>
    <property type="match status" value="1"/>
</dbReference>
<dbReference type="Gene3D" id="1.25.10.10">
    <property type="entry name" value="Leucine-rich Repeat Variant"/>
    <property type="match status" value="1"/>
</dbReference>
<dbReference type="Proteomes" id="UP000605846">
    <property type="component" value="Unassembled WGS sequence"/>
</dbReference>
<reference evidence="10" key="1">
    <citation type="submission" date="2020-01" db="EMBL/GenBank/DDBJ databases">
        <title>Genome Sequencing of Three Apophysomyces-Like Fungal Strains Confirms a Novel Fungal Genus in the Mucoromycota with divergent Burkholderia-like Endosymbiotic Bacteria.</title>
        <authorList>
            <person name="Stajich J.E."/>
            <person name="Macias A.M."/>
            <person name="Carter-House D."/>
            <person name="Lovett B."/>
            <person name="Kasson L.R."/>
            <person name="Berry K."/>
            <person name="Grigoriev I."/>
            <person name="Chang Y."/>
            <person name="Spatafora J."/>
            <person name="Kasson M.T."/>
        </authorList>
    </citation>
    <scope>NUCLEOTIDE SEQUENCE</scope>
    <source>
        <strain evidence="10">NRRL A-21654</strain>
    </source>
</reference>
<dbReference type="InterPro" id="IPR044189">
    <property type="entry name" value="XPO4/7-like"/>
</dbReference>
<feature type="domain" description="Exportin-1 C-terminal" evidence="9">
    <location>
        <begin position="650"/>
        <end position="762"/>
    </location>
</feature>
<evidence type="ECO:0000256" key="5">
    <source>
        <dbReference type="ARBA" id="ARBA00022490"/>
    </source>
</evidence>
<evidence type="ECO:0000256" key="3">
    <source>
        <dbReference type="ARBA" id="ARBA00009466"/>
    </source>
</evidence>
<keyword evidence="6" id="KW-0653">Protein transport</keyword>
<evidence type="ECO:0000256" key="8">
    <source>
        <dbReference type="ARBA" id="ARBA00040444"/>
    </source>
</evidence>
<dbReference type="OrthoDB" id="5548448at2759"/>
<name>A0A8H7EKN8_9FUNG</name>
<evidence type="ECO:0000256" key="7">
    <source>
        <dbReference type="ARBA" id="ARBA00023242"/>
    </source>
</evidence>
<dbReference type="AlphaFoldDB" id="A0A8H7EKN8"/>
<keyword evidence="4" id="KW-0813">Transport</keyword>
<evidence type="ECO:0000256" key="2">
    <source>
        <dbReference type="ARBA" id="ARBA00004496"/>
    </source>
</evidence>